<feature type="region of interest" description="Disordered" evidence="1">
    <location>
        <begin position="1"/>
        <end position="163"/>
    </location>
</feature>
<evidence type="ECO:0000313" key="5">
    <source>
        <dbReference type="Proteomes" id="UP000242715"/>
    </source>
</evidence>
<evidence type="ECO:0000313" key="4">
    <source>
        <dbReference type="EMBL" id="GAU51187.1"/>
    </source>
</evidence>
<feature type="compositionally biased region" description="Basic and acidic residues" evidence="1">
    <location>
        <begin position="42"/>
        <end position="55"/>
    </location>
</feature>
<feature type="compositionally biased region" description="Pro residues" evidence="1">
    <location>
        <begin position="111"/>
        <end position="131"/>
    </location>
</feature>
<dbReference type="SUPFAM" id="SSF53098">
    <property type="entry name" value="Ribonuclease H-like"/>
    <property type="match status" value="1"/>
</dbReference>
<dbReference type="InterPro" id="IPR043502">
    <property type="entry name" value="DNA/RNA_pol_sf"/>
</dbReference>
<dbReference type="PANTHER" id="PTHR48475">
    <property type="entry name" value="RIBONUCLEASE H"/>
    <property type="match status" value="1"/>
</dbReference>
<dbReference type="Gene3D" id="3.30.420.10">
    <property type="entry name" value="Ribonuclease H-like superfamily/Ribonuclease H"/>
    <property type="match status" value="1"/>
</dbReference>
<feature type="domain" description="Integrase zinc-binding" evidence="3">
    <location>
        <begin position="554"/>
        <end position="603"/>
    </location>
</feature>
<dbReference type="EMBL" id="DF975011">
    <property type="protein sequence ID" value="GAU51187.1"/>
    <property type="molecule type" value="Genomic_DNA"/>
</dbReference>
<name>A0A2Z6PVI5_TRISU</name>
<gene>
    <name evidence="4" type="ORF">TSUD_412130</name>
</gene>
<evidence type="ECO:0000256" key="1">
    <source>
        <dbReference type="SAM" id="MobiDB-lite"/>
    </source>
</evidence>
<keyword evidence="5" id="KW-1185">Reference proteome</keyword>
<feature type="compositionally biased region" description="Basic residues" evidence="1">
    <location>
        <begin position="79"/>
        <end position="94"/>
    </location>
</feature>
<dbReference type="Proteomes" id="UP000242715">
    <property type="component" value="Unassembled WGS sequence"/>
</dbReference>
<protein>
    <recommendedName>
        <fullName evidence="6">Integrase zinc-binding domain-containing protein</fullName>
    </recommendedName>
</protein>
<sequence length="809" mass="92472">MAGVNNQEFVVENHVQQNQHDGEEESVTPEGSAARAQVTPLDLRDQNCRIQEVEQSRATSKLARSSHRRRSPTPENRLKRSRSRSPRHQHRQKPKSLSPRRIADPRRNNCSPPPTNNRSPPPGNNHSPPPRNGEAVKRGGNARPPPRRESSGSGNERHRWPLSRRIMDIPLARGLEKPPSLDTYDGTIDPDEHIQSIETRSIHVVEKPTSRSKDPRNHCEATSRVATINGDIEAARRCFEAASKNLNFVVTPKKKKDEAKLPGVNSISTEDAIELDARTTKKERKQEKMAMKDDLLIKENYRPIPDGEFELIPLGEDPAKGIKIGADLPDLVKRQLKACLRENAELFAWSASEMPGIDPEVACHQLTINPRASVIVQRRRKQSPKKAEAAEKATEECEGTLQHLKRALYEPPVLTRPVEGEKLYLYLVVASEAISAVLIRETEKGKKLVCFVSKSLQGPELRYLQIEKIALAVIMAARKLRYYFLAHSIVVRTYQPVKQLLARPDMNTLPADAKEATKVRRRACAYVLLEDKLYRREFSIPLFKCVEEARVKFILQEIHEGINGQLIGGRSLARKALRAEYYWPTMQNDAKDHVLKCDKCQRYEDMHLAPACELKTLISPWLFAWWGMDILSPFPPASRQVQYLIVAVDYFTKWIEVEPLAKISATHIHDWETPFRLTYGTEAVIPVETREPSPRIEYPHEEDTNDELLREELKLVEELRAGASIREATLKQKIVSRHDKKVIEREFDVGSLMLRRNQKDSREGKLAANWEGPYRVRAKTENGAYHLENLYGEEIPRTWNAEKLKQYYS</sequence>
<dbReference type="AlphaFoldDB" id="A0A2Z6PVI5"/>
<evidence type="ECO:0008006" key="6">
    <source>
        <dbReference type="Google" id="ProtNLM"/>
    </source>
</evidence>
<evidence type="ECO:0000259" key="3">
    <source>
        <dbReference type="Pfam" id="PF17921"/>
    </source>
</evidence>
<feature type="compositionally biased region" description="Basic and acidic residues" evidence="1">
    <location>
        <begin position="146"/>
        <end position="159"/>
    </location>
</feature>
<dbReference type="Pfam" id="PF17921">
    <property type="entry name" value="Integrase_H2C2"/>
    <property type="match status" value="1"/>
</dbReference>
<dbReference type="InterPro" id="IPR041588">
    <property type="entry name" value="Integrase_H2C2"/>
</dbReference>
<dbReference type="InterPro" id="IPR012337">
    <property type="entry name" value="RNaseH-like_sf"/>
</dbReference>
<organism evidence="4 5">
    <name type="scientific">Trifolium subterraneum</name>
    <name type="common">Subterranean clover</name>
    <dbReference type="NCBI Taxonomy" id="3900"/>
    <lineage>
        <taxon>Eukaryota</taxon>
        <taxon>Viridiplantae</taxon>
        <taxon>Streptophyta</taxon>
        <taxon>Embryophyta</taxon>
        <taxon>Tracheophyta</taxon>
        <taxon>Spermatophyta</taxon>
        <taxon>Magnoliopsida</taxon>
        <taxon>eudicotyledons</taxon>
        <taxon>Gunneridae</taxon>
        <taxon>Pentapetalae</taxon>
        <taxon>rosids</taxon>
        <taxon>fabids</taxon>
        <taxon>Fabales</taxon>
        <taxon>Fabaceae</taxon>
        <taxon>Papilionoideae</taxon>
        <taxon>50 kb inversion clade</taxon>
        <taxon>NPAAA clade</taxon>
        <taxon>Hologalegina</taxon>
        <taxon>IRL clade</taxon>
        <taxon>Trifolieae</taxon>
        <taxon>Trifolium</taxon>
    </lineage>
</organism>
<reference evidence="5" key="1">
    <citation type="journal article" date="2017" name="Front. Plant Sci.">
        <title>Climate Clever Clovers: New Paradigm to Reduce the Environmental Footprint of Ruminants by Breeding Low Methanogenic Forages Utilizing Haplotype Variation.</title>
        <authorList>
            <person name="Kaur P."/>
            <person name="Appels R."/>
            <person name="Bayer P.E."/>
            <person name="Keeble-Gagnere G."/>
            <person name="Wang J."/>
            <person name="Hirakawa H."/>
            <person name="Shirasawa K."/>
            <person name="Vercoe P."/>
            <person name="Stefanova K."/>
            <person name="Durmic Z."/>
            <person name="Nichols P."/>
            <person name="Revell C."/>
            <person name="Isobe S.N."/>
            <person name="Edwards D."/>
            <person name="Erskine W."/>
        </authorList>
    </citation>
    <scope>NUCLEOTIDE SEQUENCE [LARGE SCALE GENOMIC DNA]</scope>
    <source>
        <strain evidence="5">cv. Daliak</strain>
    </source>
</reference>
<dbReference type="SUPFAM" id="SSF56672">
    <property type="entry name" value="DNA/RNA polymerases"/>
    <property type="match status" value="1"/>
</dbReference>
<dbReference type="OrthoDB" id="1928766at2759"/>
<accession>A0A2Z6PVI5</accession>
<dbReference type="GO" id="GO:0003676">
    <property type="term" value="F:nucleic acid binding"/>
    <property type="evidence" value="ECO:0007669"/>
    <property type="project" value="InterPro"/>
</dbReference>
<dbReference type="Gene3D" id="1.10.340.70">
    <property type="match status" value="1"/>
</dbReference>
<dbReference type="InterPro" id="IPR041577">
    <property type="entry name" value="RT_RNaseH_2"/>
</dbReference>
<dbReference type="Pfam" id="PF17919">
    <property type="entry name" value="RT_RNaseH_2"/>
    <property type="match status" value="1"/>
</dbReference>
<dbReference type="InterPro" id="IPR036397">
    <property type="entry name" value="RNaseH_sf"/>
</dbReference>
<feature type="domain" description="Reverse transcriptase/retrotransposon-derived protein RNase H-like" evidence="2">
    <location>
        <begin position="394"/>
        <end position="491"/>
    </location>
</feature>
<proteinExistence type="predicted"/>
<dbReference type="PANTHER" id="PTHR48475:SF1">
    <property type="entry name" value="RNASE H TYPE-1 DOMAIN-CONTAINING PROTEIN"/>
    <property type="match status" value="1"/>
</dbReference>
<evidence type="ECO:0000259" key="2">
    <source>
        <dbReference type="Pfam" id="PF17919"/>
    </source>
</evidence>
<feature type="compositionally biased region" description="Polar residues" evidence="1">
    <location>
        <begin position="1"/>
        <end position="19"/>
    </location>
</feature>